<evidence type="ECO:0000313" key="3">
    <source>
        <dbReference type="Proteomes" id="UP000075901"/>
    </source>
</evidence>
<dbReference type="AlphaFoldDB" id="A0A182SNW9"/>
<organism evidence="2 3">
    <name type="scientific">Anopheles maculatus</name>
    <dbReference type="NCBI Taxonomy" id="74869"/>
    <lineage>
        <taxon>Eukaryota</taxon>
        <taxon>Metazoa</taxon>
        <taxon>Ecdysozoa</taxon>
        <taxon>Arthropoda</taxon>
        <taxon>Hexapoda</taxon>
        <taxon>Insecta</taxon>
        <taxon>Pterygota</taxon>
        <taxon>Neoptera</taxon>
        <taxon>Endopterygota</taxon>
        <taxon>Diptera</taxon>
        <taxon>Nematocera</taxon>
        <taxon>Culicoidea</taxon>
        <taxon>Culicidae</taxon>
        <taxon>Anophelinae</taxon>
        <taxon>Anopheles</taxon>
        <taxon>Anopheles maculatus group</taxon>
    </lineage>
</organism>
<dbReference type="VEuPathDB" id="VectorBase:AMAM010502"/>
<protein>
    <submittedName>
        <fullName evidence="2">Uncharacterized protein</fullName>
    </submittedName>
</protein>
<dbReference type="EnsemblMetazoa" id="AMAM010502-RA">
    <property type="protein sequence ID" value="AMAM010502-PA"/>
    <property type="gene ID" value="AMAM010502"/>
</dbReference>
<name>A0A182SNW9_9DIPT</name>
<proteinExistence type="predicted"/>
<evidence type="ECO:0000256" key="1">
    <source>
        <dbReference type="SAM" id="MobiDB-lite"/>
    </source>
</evidence>
<evidence type="ECO:0000313" key="2">
    <source>
        <dbReference type="EnsemblMetazoa" id="AMAM010502-PA"/>
    </source>
</evidence>
<feature type="region of interest" description="Disordered" evidence="1">
    <location>
        <begin position="24"/>
        <end position="47"/>
    </location>
</feature>
<reference evidence="3" key="1">
    <citation type="submission" date="2013-09" db="EMBL/GenBank/DDBJ databases">
        <title>The Genome Sequence of Anopheles maculatus species B.</title>
        <authorList>
            <consortium name="The Broad Institute Genomics Platform"/>
            <person name="Neafsey D.E."/>
            <person name="Besansky N."/>
            <person name="Howell P."/>
            <person name="Walton C."/>
            <person name="Young S.K."/>
            <person name="Zeng Q."/>
            <person name="Gargeya S."/>
            <person name="Fitzgerald M."/>
            <person name="Haas B."/>
            <person name="Abouelleil A."/>
            <person name="Allen A.W."/>
            <person name="Alvarado L."/>
            <person name="Arachchi H.M."/>
            <person name="Berlin A.M."/>
            <person name="Chapman S.B."/>
            <person name="Gainer-Dewar J."/>
            <person name="Goldberg J."/>
            <person name="Griggs A."/>
            <person name="Gujja S."/>
            <person name="Hansen M."/>
            <person name="Howarth C."/>
            <person name="Imamovic A."/>
            <person name="Ireland A."/>
            <person name="Larimer J."/>
            <person name="McCowan C."/>
            <person name="Murphy C."/>
            <person name="Pearson M."/>
            <person name="Poon T.W."/>
            <person name="Priest M."/>
            <person name="Roberts A."/>
            <person name="Saif S."/>
            <person name="Shea T."/>
            <person name="Sisk P."/>
            <person name="Sykes S."/>
            <person name="Wortman J."/>
            <person name="Nusbaum C."/>
            <person name="Birren B."/>
        </authorList>
    </citation>
    <scope>NUCLEOTIDE SEQUENCE [LARGE SCALE GENOMIC DNA]</scope>
    <source>
        <strain evidence="3">maculatus3</strain>
    </source>
</reference>
<reference evidence="2" key="2">
    <citation type="submission" date="2020-05" db="UniProtKB">
        <authorList>
            <consortium name="EnsemblMetazoa"/>
        </authorList>
    </citation>
    <scope>IDENTIFICATION</scope>
    <source>
        <strain evidence="2">maculatus3</strain>
    </source>
</reference>
<keyword evidence="3" id="KW-1185">Reference proteome</keyword>
<sequence length="136" mass="15852">MSSKKRNTQDYFTSCVSVDRLCVSDEPSCEDDGGPISREREESKRKKYQTRRLVIVVWHVVEKKLANCGRFMRNVRFGKRSAKKTKPRADELCDDQGDREHRDFERLLTDEERSFLDAYAARNTQLSAWLGIPDCS</sequence>
<accession>A0A182SNW9</accession>
<dbReference type="Proteomes" id="UP000075901">
    <property type="component" value="Unassembled WGS sequence"/>
</dbReference>